<reference evidence="3 4" key="1">
    <citation type="submission" date="2023-05" db="EMBL/GenBank/DDBJ databases">
        <title>Actinoplanes sp. NEAU-A12 genome sequencing.</title>
        <authorList>
            <person name="Wang Z.-S."/>
        </authorList>
    </citation>
    <scope>NUCLEOTIDE SEQUENCE [LARGE SCALE GENOMIC DNA]</scope>
    <source>
        <strain evidence="3 4">NEAU-A12</strain>
    </source>
</reference>
<dbReference type="EMBL" id="JASCTH010000001">
    <property type="protein sequence ID" value="MDI6097169.1"/>
    <property type="molecule type" value="Genomic_DNA"/>
</dbReference>
<gene>
    <name evidence="3" type="ORF">QLQ12_00915</name>
</gene>
<protein>
    <submittedName>
        <fullName evidence="3">Uncharacterized protein</fullName>
    </submittedName>
</protein>
<feature type="compositionally biased region" description="Low complexity" evidence="1">
    <location>
        <begin position="14"/>
        <end position="30"/>
    </location>
</feature>
<feature type="region of interest" description="Disordered" evidence="1">
    <location>
        <begin position="14"/>
        <end position="40"/>
    </location>
</feature>
<sequence length="111" mass="11831">MAGALLLGTAVAATAAPTTAEPTLPPATGAKAEHSARSASRLVACPQPGQRVQTPTSSAAYLIDPDFYANWIPNQTIYFALNEAVFNKYAFAWNKIRVQSVSPVSSLNWDH</sequence>
<proteinExistence type="predicted"/>
<evidence type="ECO:0000256" key="2">
    <source>
        <dbReference type="SAM" id="SignalP"/>
    </source>
</evidence>
<organism evidence="3 4">
    <name type="scientific">Actinoplanes sandaracinus</name>
    <dbReference type="NCBI Taxonomy" id="3045177"/>
    <lineage>
        <taxon>Bacteria</taxon>
        <taxon>Bacillati</taxon>
        <taxon>Actinomycetota</taxon>
        <taxon>Actinomycetes</taxon>
        <taxon>Micromonosporales</taxon>
        <taxon>Micromonosporaceae</taxon>
        <taxon>Actinoplanes</taxon>
    </lineage>
</organism>
<keyword evidence="4" id="KW-1185">Reference proteome</keyword>
<evidence type="ECO:0000313" key="3">
    <source>
        <dbReference type="EMBL" id="MDI6097169.1"/>
    </source>
</evidence>
<dbReference type="Proteomes" id="UP001241758">
    <property type="component" value="Unassembled WGS sequence"/>
</dbReference>
<feature type="chain" id="PRO_5045408127" evidence="2">
    <location>
        <begin position="16"/>
        <end position="111"/>
    </location>
</feature>
<comment type="caution">
    <text evidence="3">The sequence shown here is derived from an EMBL/GenBank/DDBJ whole genome shotgun (WGS) entry which is preliminary data.</text>
</comment>
<keyword evidence="2" id="KW-0732">Signal</keyword>
<feature type="signal peptide" evidence="2">
    <location>
        <begin position="1"/>
        <end position="15"/>
    </location>
</feature>
<dbReference type="RefSeq" id="WP_282756409.1">
    <property type="nucleotide sequence ID" value="NZ_JASCTH010000001.1"/>
</dbReference>
<name>A0ABT6WBT2_9ACTN</name>
<accession>A0ABT6WBT2</accession>
<evidence type="ECO:0000256" key="1">
    <source>
        <dbReference type="SAM" id="MobiDB-lite"/>
    </source>
</evidence>
<evidence type="ECO:0000313" key="4">
    <source>
        <dbReference type="Proteomes" id="UP001241758"/>
    </source>
</evidence>